<feature type="non-terminal residue" evidence="1">
    <location>
        <position position="59"/>
    </location>
</feature>
<evidence type="ECO:0000313" key="2">
    <source>
        <dbReference type="Proteomes" id="UP000054359"/>
    </source>
</evidence>
<dbReference type="Proteomes" id="UP000054359">
    <property type="component" value="Unassembled WGS sequence"/>
</dbReference>
<accession>A0A087TRP1</accession>
<dbReference type="AlphaFoldDB" id="A0A087TRP1"/>
<dbReference type="EMBL" id="KK116436">
    <property type="protein sequence ID" value="KFM67780.1"/>
    <property type="molecule type" value="Genomic_DNA"/>
</dbReference>
<keyword evidence="2" id="KW-1185">Reference proteome</keyword>
<proteinExistence type="predicted"/>
<sequence length="59" mass="6705">MEAFSLRIHTLCFSLKSLATLSNSLFIALKNLLFRSEDGSLCLSVTFYEMLTTDDLLRN</sequence>
<name>A0A087TRP1_STEMI</name>
<reference evidence="1 2" key="1">
    <citation type="submission" date="2013-11" db="EMBL/GenBank/DDBJ databases">
        <title>Genome sequencing of Stegodyphus mimosarum.</title>
        <authorList>
            <person name="Bechsgaard J."/>
        </authorList>
    </citation>
    <scope>NUCLEOTIDE SEQUENCE [LARGE SCALE GENOMIC DNA]</scope>
</reference>
<evidence type="ECO:0000313" key="1">
    <source>
        <dbReference type="EMBL" id="KFM67780.1"/>
    </source>
</evidence>
<gene>
    <name evidence="1" type="ORF">X975_04042</name>
</gene>
<protein>
    <submittedName>
        <fullName evidence="1">Uncharacterized protein</fullName>
    </submittedName>
</protein>
<organism evidence="1 2">
    <name type="scientific">Stegodyphus mimosarum</name>
    <name type="common">African social velvet spider</name>
    <dbReference type="NCBI Taxonomy" id="407821"/>
    <lineage>
        <taxon>Eukaryota</taxon>
        <taxon>Metazoa</taxon>
        <taxon>Ecdysozoa</taxon>
        <taxon>Arthropoda</taxon>
        <taxon>Chelicerata</taxon>
        <taxon>Arachnida</taxon>
        <taxon>Araneae</taxon>
        <taxon>Araneomorphae</taxon>
        <taxon>Entelegynae</taxon>
        <taxon>Eresoidea</taxon>
        <taxon>Eresidae</taxon>
        <taxon>Stegodyphus</taxon>
    </lineage>
</organism>